<feature type="transmembrane region" description="Helical" evidence="8">
    <location>
        <begin position="53"/>
        <end position="72"/>
    </location>
</feature>
<feature type="transmembrane region" description="Helical" evidence="8">
    <location>
        <begin position="419"/>
        <end position="440"/>
    </location>
</feature>
<protein>
    <submittedName>
        <fullName evidence="9">Murein biosynthesis integral membrane protein MurJ</fullName>
    </submittedName>
</protein>
<evidence type="ECO:0000256" key="1">
    <source>
        <dbReference type="ARBA" id="ARBA00004651"/>
    </source>
</evidence>
<dbReference type="GO" id="GO:0008360">
    <property type="term" value="P:regulation of cell shape"/>
    <property type="evidence" value="ECO:0007669"/>
    <property type="project" value="UniProtKB-KW"/>
</dbReference>
<sequence>MSGIGRASAFLASGTIVSRVLGFVKIFVLAQAVGAVGSVSGDAFASATMIPNSIYAIIGGGLLSAILVPQIVRASGGPDGGSAYINKLVTLALVAFLVVTVAATLAAPALVSLYGPKSAALATAFAYWCIPQVFFLGLYALLGEVLNARRLFGPFTWAPVANNIVGVAATLVFIGVFGADASGTRTPADWTPGMIALLAGGATLGIAVQAVLLFFFWRRIGLTYRPDFAWRGVGLGAAGTAAGWTLAMLVATQIAGLIETRVANIASGQGASVLTLSTAWLIFMLPHSIITVSVVTAFYTRMSEHAAQNDMAAFRRDIAATLRTVSLLLVLASAVIAVVAIPFSRVFTPEYADVQQMAGVVIAYGVGLVPFSLLFVVQRGFYALGDTRTPFVFTIAQVVIVIAGVLGCALLPVDMIAMGIAAVVSGATLIQLLIAAVLLARKIGWAAAGLPRSLSTDIVATVPAAIVGYFVLLGLGGLTAGGFAVDSVVGAIVSMIAIGAAMGVVYLLLLWLLRSPDLRLAIDIVARRRRP</sequence>
<feature type="transmembrane region" description="Helical" evidence="8">
    <location>
        <begin position="461"/>
        <end position="485"/>
    </location>
</feature>
<feature type="transmembrane region" description="Helical" evidence="8">
    <location>
        <begin position="228"/>
        <end position="258"/>
    </location>
</feature>
<dbReference type="GO" id="GO:0034204">
    <property type="term" value="P:lipid translocation"/>
    <property type="evidence" value="ECO:0007669"/>
    <property type="project" value="TreeGrafter"/>
</dbReference>
<organism evidence="9 10">
    <name type="scientific">Amnibacterium flavum</name>
    <dbReference type="NCBI Taxonomy" id="2173173"/>
    <lineage>
        <taxon>Bacteria</taxon>
        <taxon>Bacillati</taxon>
        <taxon>Actinomycetota</taxon>
        <taxon>Actinomycetes</taxon>
        <taxon>Micrococcales</taxon>
        <taxon>Microbacteriaceae</taxon>
        <taxon>Amnibacterium</taxon>
    </lineage>
</organism>
<dbReference type="InterPro" id="IPR051050">
    <property type="entry name" value="Lipid_II_flippase_MurJ/MviN"/>
</dbReference>
<evidence type="ECO:0000256" key="7">
    <source>
        <dbReference type="ARBA" id="ARBA00023136"/>
    </source>
</evidence>
<evidence type="ECO:0000256" key="3">
    <source>
        <dbReference type="ARBA" id="ARBA00022692"/>
    </source>
</evidence>
<feature type="transmembrane region" description="Helical" evidence="8">
    <location>
        <begin position="20"/>
        <end position="41"/>
    </location>
</feature>
<dbReference type="GO" id="GO:0009252">
    <property type="term" value="P:peptidoglycan biosynthetic process"/>
    <property type="evidence" value="ECO:0007669"/>
    <property type="project" value="UniProtKB-KW"/>
</dbReference>
<keyword evidence="7 8" id="KW-0472">Membrane</keyword>
<comment type="subcellular location">
    <subcellularLocation>
        <location evidence="1">Cell membrane</location>
        <topology evidence="1">Multi-pass membrane protein</topology>
    </subcellularLocation>
</comment>
<feature type="transmembrane region" description="Helical" evidence="8">
    <location>
        <begin position="356"/>
        <end position="377"/>
    </location>
</feature>
<dbReference type="GO" id="GO:0005886">
    <property type="term" value="C:plasma membrane"/>
    <property type="evidence" value="ECO:0007669"/>
    <property type="project" value="UniProtKB-SubCell"/>
</dbReference>
<dbReference type="InterPro" id="IPR004268">
    <property type="entry name" value="MurJ"/>
</dbReference>
<keyword evidence="6 8" id="KW-1133">Transmembrane helix</keyword>
<reference evidence="9 10" key="1">
    <citation type="submission" date="2018-05" db="EMBL/GenBank/DDBJ databases">
        <title>Amnibacterium sp. M8JJ-5, whole genome shotgun sequence.</title>
        <authorList>
            <person name="Tuo L."/>
        </authorList>
    </citation>
    <scope>NUCLEOTIDE SEQUENCE [LARGE SCALE GENOMIC DNA]</scope>
    <source>
        <strain evidence="9 10">M8JJ-5</strain>
    </source>
</reference>
<feature type="transmembrane region" description="Helical" evidence="8">
    <location>
        <begin position="194"/>
        <end position="216"/>
    </location>
</feature>
<dbReference type="OrthoDB" id="9786339at2"/>
<keyword evidence="3 8" id="KW-0812">Transmembrane</keyword>
<feature type="transmembrane region" description="Helical" evidence="8">
    <location>
        <begin position="154"/>
        <end position="174"/>
    </location>
</feature>
<dbReference type="NCBIfam" id="TIGR01695">
    <property type="entry name" value="murJ_mviN"/>
    <property type="match status" value="1"/>
</dbReference>
<accession>A0A2V1HT11</accession>
<evidence type="ECO:0000256" key="2">
    <source>
        <dbReference type="ARBA" id="ARBA00022475"/>
    </source>
</evidence>
<dbReference type="GO" id="GO:0015648">
    <property type="term" value="F:lipid-linked peptidoglycan transporter activity"/>
    <property type="evidence" value="ECO:0007669"/>
    <property type="project" value="TreeGrafter"/>
</dbReference>
<dbReference type="PRINTS" id="PR01806">
    <property type="entry name" value="VIRFACTRMVIN"/>
</dbReference>
<evidence type="ECO:0000256" key="4">
    <source>
        <dbReference type="ARBA" id="ARBA00022960"/>
    </source>
</evidence>
<evidence type="ECO:0000256" key="6">
    <source>
        <dbReference type="ARBA" id="ARBA00022989"/>
    </source>
</evidence>
<keyword evidence="10" id="KW-1185">Reference proteome</keyword>
<comment type="caution">
    <text evidence="9">The sequence shown here is derived from an EMBL/GenBank/DDBJ whole genome shotgun (WGS) entry which is preliminary data.</text>
</comment>
<feature type="transmembrane region" description="Helical" evidence="8">
    <location>
        <begin position="84"/>
        <end position="107"/>
    </location>
</feature>
<evidence type="ECO:0000313" key="10">
    <source>
        <dbReference type="Proteomes" id="UP000244893"/>
    </source>
</evidence>
<keyword evidence="2" id="KW-1003">Cell membrane</keyword>
<keyword evidence="4" id="KW-0133">Cell shape</keyword>
<dbReference type="PANTHER" id="PTHR47019:SF1">
    <property type="entry name" value="LIPID II FLIPPASE MURJ"/>
    <property type="match status" value="1"/>
</dbReference>
<feature type="transmembrane region" description="Helical" evidence="8">
    <location>
        <begin position="278"/>
        <end position="299"/>
    </location>
</feature>
<gene>
    <name evidence="9" type="primary">mviN</name>
    <name evidence="9" type="ORF">DDQ50_02890</name>
</gene>
<feature type="transmembrane region" description="Helical" evidence="8">
    <location>
        <begin position="320"/>
        <end position="344"/>
    </location>
</feature>
<name>A0A2V1HT11_9MICO</name>
<evidence type="ECO:0000313" key="9">
    <source>
        <dbReference type="EMBL" id="PVZ95471.1"/>
    </source>
</evidence>
<feature type="transmembrane region" description="Helical" evidence="8">
    <location>
        <begin position="119"/>
        <end position="142"/>
    </location>
</feature>
<dbReference type="Pfam" id="PF03023">
    <property type="entry name" value="MurJ"/>
    <property type="match status" value="1"/>
</dbReference>
<keyword evidence="5" id="KW-0573">Peptidoglycan synthesis</keyword>
<dbReference type="EMBL" id="QEOP01000001">
    <property type="protein sequence ID" value="PVZ95471.1"/>
    <property type="molecule type" value="Genomic_DNA"/>
</dbReference>
<feature type="transmembrane region" description="Helical" evidence="8">
    <location>
        <begin position="491"/>
        <end position="513"/>
    </location>
</feature>
<evidence type="ECO:0000256" key="8">
    <source>
        <dbReference type="SAM" id="Phobius"/>
    </source>
</evidence>
<dbReference type="PANTHER" id="PTHR47019">
    <property type="entry name" value="LIPID II FLIPPASE MURJ"/>
    <property type="match status" value="1"/>
</dbReference>
<dbReference type="AlphaFoldDB" id="A0A2V1HT11"/>
<proteinExistence type="predicted"/>
<dbReference type="RefSeq" id="WP_116755207.1">
    <property type="nucleotide sequence ID" value="NZ_JBHUEX010000001.1"/>
</dbReference>
<dbReference type="Proteomes" id="UP000244893">
    <property type="component" value="Unassembled WGS sequence"/>
</dbReference>
<evidence type="ECO:0000256" key="5">
    <source>
        <dbReference type="ARBA" id="ARBA00022984"/>
    </source>
</evidence>
<feature type="transmembrane region" description="Helical" evidence="8">
    <location>
        <begin position="389"/>
        <end position="413"/>
    </location>
</feature>